<dbReference type="eggNOG" id="COG4786">
    <property type="taxonomic scope" value="Bacteria"/>
</dbReference>
<dbReference type="InterPro" id="IPR053967">
    <property type="entry name" value="LlgE_F_G-like_D1"/>
</dbReference>
<sequence length="300" mass="33334">MIRGLYTAGSGMVALQNRQEALANNLANINTPGYKQNEGVLRSFPEELLMRMNDEEGPEVKGYPKIDRHSVQIGRLHQGVYMSESISNFIQGDIAESNNPYDVALTDNLPIPENAPLFNRKPVQPKLFVSVAKLENVNGTATAEQIRYGRNGNWNVNTQGYLVNSDGYYLLGNDNRPIQISDDTGLLDGKITIDADGLIHLSDGTTRQLGLVKANNPFQMVREGNNVFRPQNPEDVQALDGTDTGRYAIRQGWIERANVDPTRTMTDMMTVMRSYEANQRVITTLDGTMDKAVNEVGRVT</sequence>
<gene>
    <name evidence="5" type="primary">flgF</name>
    <name evidence="5" type="ORF">BRLA_c044080</name>
</gene>
<proteinExistence type="inferred from homology"/>
<dbReference type="Proteomes" id="UP000005850">
    <property type="component" value="Chromosome"/>
</dbReference>
<dbReference type="AlphaFoldDB" id="A0A075R7U1"/>
<evidence type="ECO:0000259" key="3">
    <source>
        <dbReference type="Pfam" id="PF06429"/>
    </source>
</evidence>
<dbReference type="InterPro" id="IPR019776">
    <property type="entry name" value="Flagellar_basal_body_rod_CS"/>
</dbReference>
<reference evidence="5 6" key="1">
    <citation type="journal article" date="2011" name="J. Bacteriol.">
        <title>Genome sequence of Brevibacillus laterosporus LMG 15441, a pathogen of invertebrates.</title>
        <authorList>
            <person name="Djukic M."/>
            <person name="Poehlein A."/>
            <person name="Thurmer A."/>
            <person name="Daniel R."/>
        </authorList>
    </citation>
    <scope>NUCLEOTIDE SEQUENCE [LARGE SCALE GENOMIC DNA]</scope>
    <source>
        <strain evidence="5 6">LMG 15441</strain>
    </source>
</reference>
<name>A0A075R7U1_BRELA</name>
<dbReference type="InterPro" id="IPR037925">
    <property type="entry name" value="FlgE/F/G-like"/>
</dbReference>
<dbReference type="RefSeq" id="WP_003334278.1">
    <property type="nucleotide sequence ID" value="NZ_CP007806.1"/>
</dbReference>
<dbReference type="Pfam" id="PF22692">
    <property type="entry name" value="LlgE_F_G_D1"/>
    <property type="match status" value="1"/>
</dbReference>
<evidence type="ECO:0000256" key="1">
    <source>
        <dbReference type="ARBA" id="ARBA00009677"/>
    </source>
</evidence>
<organism evidence="5 6">
    <name type="scientific">Brevibacillus laterosporus LMG 15441</name>
    <dbReference type="NCBI Taxonomy" id="1042163"/>
    <lineage>
        <taxon>Bacteria</taxon>
        <taxon>Bacillati</taxon>
        <taxon>Bacillota</taxon>
        <taxon>Bacilli</taxon>
        <taxon>Bacillales</taxon>
        <taxon>Paenibacillaceae</taxon>
        <taxon>Brevibacillus</taxon>
    </lineage>
</organism>
<feature type="domain" description="Flagellar hook protein FlgE/F/G-like D1" evidence="4">
    <location>
        <begin position="143"/>
        <end position="199"/>
    </location>
</feature>
<evidence type="ECO:0000259" key="2">
    <source>
        <dbReference type="Pfam" id="PF00460"/>
    </source>
</evidence>
<comment type="similarity">
    <text evidence="1">Belongs to the flagella basal body rod proteins family.</text>
</comment>
<dbReference type="PANTHER" id="PTHR30435">
    <property type="entry name" value="FLAGELLAR PROTEIN"/>
    <property type="match status" value="1"/>
</dbReference>
<evidence type="ECO:0000313" key="6">
    <source>
        <dbReference type="Proteomes" id="UP000005850"/>
    </source>
</evidence>
<dbReference type="SUPFAM" id="SSF117143">
    <property type="entry name" value="Flagellar hook protein flgE"/>
    <property type="match status" value="1"/>
</dbReference>
<evidence type="ECO:0000313" key="5">
    <source>
        <dbReference type="EMBL" id="AIG28672.1"/>
    </source>
</evidence>
<dbReference type="GO" id="GO:0009288">
    <property type="term" value="C:bacterial-type flagellum"/>
    <property type="evidence" value="ECO:0007669"/>
    <property type="project" value="TreeGrafter"/>
</dbReference>
<dbReference type="PROSITE" id="PS00588">
    <property type="entry name" value="FLAGELLA_BB_ROD"/>
    <property type="match status" value="1"/>
</dbReference>
<feature type="domain" description="Flagellar basal body rod protein N-terminal" evidence="2">
    <location>
        <begin position="5"/>
        <end position="35"/>
    </location>
</feature>
<dbReference type="GO" id="GO:0071978">
    <property type="term" value="P:bacterial-type flagellum-dependent swarming motility"/>
    <property type="evidence" value="ECO:0007669"/>
    <property type="project" value="TreeGrafter"/>
</dbReference>
<keyword evidence="6" id="KW-1185">Reference proteome</keyword>
<dbReference type="KEGG" id="blr:BRLA_c044080"/>
<dbReference type="Pfam" id="PF00460">
    <property type="entry name" value="Flg_bb_rod"/>
    <property type="match status" value="1"/>
</dbReference>
<accession>A0A075R7U1</accession>
<dbReference type="InterPro" id="IPR010930">
    <property type="entry name" value="Flg_bb/hook_C_dom"/>
</dbReference>
<dbReference type="PANTHER" id="PTHR30435:SF19">
    <property type="entry name" value="FLAGELLAR BASAL-BODY ROD PROTEIN FLGG"/>
    <property type="match status" value="1"/>
</dbReference>
<feature type="domain" description="Flagellar basal-body/hook protein C-terminal" evidence="3">
    <location>
        <begin position="250"/>
        <end position="294"/>
    </location>
</feature>
<evidence type="ECO:0000259" key="4">
    <source>
        <dbReference type="Pfam" id="PF22692"/>
    </source>
</evidence>
<dbReference type="EMBL" id="CP007806">
    <property type="protein sequence ID" value="AIG28672.1"/>
    <property type="molecule type" value="Genomic_DNA"/>
</dbReference>
<dbReference type="InterPro" id="IPR001444">
    <property type="entry name" value="Flag_bb_rod_N"/>
</dbReference>
<dbReference type="STRING" id="1042163.BRLA_c044080"/>
<protein>
    <submittedName>
        <fullName evidence="5">Putative proximal rod protein FlgF</fullName>
    </submittedName>
</protein>
<dbReference type="Pfam" id="PF06429">
    <property type="entry name" value="Flg_bbr_C"/>
    <property type="match status" value="1"/>
</dbReference>
<dbReference type="HOGENOM" id="CLU_013687_0_0_9"/>